<keyword evidence="2" id="KW-1185">Reference proteome</keyword>
<dbReference type="EMBL" id="MU971367">
    <property type="protein sequence ID" value="KAK9237581.1"/>
    <property type="molecule type" value="Genomic_DNA"/>
</dbReference>
<accession>A0ACC3T143</accession>
<sequence length="378" mass="43306">MWWPTRKGPEIESSQERKPLTPPAPQTIPLFSFETILGSCMLTGTVLLCCAFYSRYLRRFPTALSIPQSLYAQGRTLSGRVVFVGDGDNFRLYHTPGGIFAGWDWLRRVPYEHYWYPSTSVMHRFRESLIASPGKPTDLDRKTQQQSRWRLLQKPHTRPRKVSSETIHVRLCGIDAPECKSYGKSGQPFGPESRDWLRQYLLGRKVKIRLYSLDQYQRAVAMVTVRSWTGRKDVSSEMLRAGWAIVYESKFQAAFGSTKEMYQREEQYARAHKNGMWKYGESLVESPAEYKKRMRLGGDAPEALNLNVLGKRLLGPDSEEGWFRRMIISIFGMRKAANISAPEKMNGDTGDRVLQSMTAAASNVRLQKVPAKEEESKT</sequence>
<dbReference type="Proteomes" id="UP001433508">
    <property type="component" value="Unassembled WGS sequence"/>
</dbReference>
<evidence type="ECO:0000313" key="2">
    <source>
        <dbReference type="Proteomes" id="UP001433508"/>
    </source>
</evidence>
<proteinExistence type="predicted"/>
<reference evidence="2" key="1">
    <citation type="journal article" date="2024" name="Front. Bioeng. Biotechnol.">
        <title>Genome-scale model development and genomic sequencing of the oleaginous clade Lipomyces.</title>
        <authorList>
            <person name="Czajka J.J."/>
            <person name="Han Y."/>
            <person name="Kim J."/>
            <person name="Mondo S.J."/>
            <person name="Hofstad B.A."/>
            <person name="Robles A."/>
            <person name="Haridas S."/>
            <person name="Riley R."/>
            <person name="LaButti K."/>
            <person name="Pangilinan J."/>
            <person name="Andreopoulos W."/>
            <person name="Lipzen A."/>
            <person name="Yan J."/>
            <person name="Wang M."/>
            <person name="Ng V."/>
            <person name="Grigoriev I.V."/>
            <person name="Spatafora J.W."/>
            <person name="Magnuson J.K."/>
            <person name="Baker S.E."/>
            <person name="Pomraning K.R."/>
        </authorList>
    </citation>
    <scope>NUCLEOTIDE SEQUENCE [LARGE SCALE GENOMIC DNA]</scope>
    <source>
        <strain evidence="2">CBS 7786</strain>
    </source>
</reference>
<gene>
    <name evidence="1" type="ORF">V1525DRAFT_403592</name>
</gene>
<name>A0ACC3T143_LIPKO</name>
<organism evidence="1 2">
    <name type="scientific">Lipomyces kononenkoae</name>
    <name type="common">Yeast</name>
    <dbReference type="NCBI Taxonomy" id="34357"/>
    <lineage>
        <taxon>Eukaryota</taxon>
        <taxon>Fungi</taxon>
        <taxon>Dikarya</taxon>
        <taxon>Ascomycota</taxon>
        <taxon>Saccharomycotina</taxon>
        <taxon>Lipomycetes</taxon>
        <taxon>Lipomycetales</taxon>
        <taxon>Lipomycetaceae</taxon>
        <taxon>Lipomyces</taxon>
    </lineage>
</organism>
<protein>
    <submittedName>
        <fullName evidence="1">Uncharacterized protein</fullName>
    </submittedName>
</protein>
<evidence type="ECO:0000313" key="1">
    <source>
        <dbReference type="EMBL" id="KAK9237581.1"/>
    </source>
</evidence>
<comment type="caution">
    <text evidence="1">The sequence shown here is derived from an EMBL/GenBank/DDBJ whole genome shotgun (WGS) entry which is preliminary data.</text>
</comment>